<dbReference type="Proteomes" id="UP000199501">
    <property type="component" value="Unassembled WGS sequence"/>
</dbReference>
<name>A0A1G6WRQ3_9PSEU</name>
<dbReference type="STRING" id="1271860.SAMN05216174_115134"/>
<proteinExistence type="predicted"/>
<keyword evidence="2" id="KW-1185">Reference proteome</keyword>
<dbReference type="AlphaFoldDB" id="A0A1G6WRQ3"/>
<reference evidence="2" key="1">
    <citation type="submission" date="2016-10" db="EMBL/GenBank/DDBJ databases">
        <authorList>
            <person name="Varghese N."/>
            <person name="Submissions S."/>
        </authorList>
    </citation>
    <scope>NUCLEOTIDE SEQUENCE [LARGE SCALE GENOMIC DNA]</scope>
    <source>
        <strain evidence="2">IBRC-M 10403</strain>
    </source>
</reference>
<evidence type="ECO:0000313" key="1">
    <source>
        <dbReference type="EMBL" id="SDD68343.1"/>
    </source>
</evidence>
<protein>
    <submittedName>
        <fullName evidence="1">Uncharacterized protein</fullName>
    </submittedName>
</protein>
<organism evidence="1 2">
    <name type="scientific">Actinokineospora iranica</name>
    <dbReference type="NCBI Taxonomy" id="1271860"/>
    <lineage>
        <taxon>Bacteria</taxon>
        <taxon>Bacillati</taxon>
        <taxon>Actinomycetota</taxon>
        <taxon>Actinomycetes</taxon>
        <taxon>Pseudonocardiales</taxon>
        <taxon>Pseudonocardiaceae</taxon>
        <taxon>Actinokineospora</taxon>
    </lineage>
</organism>
<dbReference type="EMBL" id="FMZZ01000015">
    <property type="protein sequence ID" value="SDD68343.1"/>
    <property type="molecule type" value="Genomic_DNA"/>
</dbReference>
<evidence type="ECO:0000313" key="2">
    <source>
        <dbReference type="Proteomes" id="UP000199501"/>
    </source>
</evidence>
<gene>
    <name evidence="1" type="ORF">SAMN05216174_115134</name>
</gene>
<sequence length="313" mass="33204">MSATTTVISAAHFPTPDLAVRAGVDVRRVRGFAHEQATAARDIHGWLSDSGLGRSVGERTAAVKTAYAQAVTWRYRLAQAGAIVGGVGAVDGGDAERFRTPITDTAPNVDRIGPVGRFRDGSAWDPDARAYLGGTETPASLVTAAYGRAALARFEAEAPEADVLDNLVRLPFHSRPVFGNRLLRGAAAVVAGRGLAERVAARGLDASRMEIGGDPVYVVTAAAADRDRIRANMFALLADHHIDLSTWWQAVYLAYQAPMCKKGSDAVNRVFLAAVAAWRLDHCPTIPQDVDLRAMVLGQSAATTLPHVCGRAA</sequence>
<dbReference type="OrthoDB" id="3666712at2"/>
<dbReference type="RefSeq" id="WP_091455689.1">
    <property type="nucleotide sequence ID" value="NZ_FMZZ01000015.1"/>
</dbReference>
<accession>A0A1G6WRQ3</accession>